<proteinExistence type="inferred from homology"/>
<sequence>MNRRVYNGAPTYPSMGETSNRAKQEKGKEVAVEEKYISIEELETRIWRDRLLLRKLKEERRQKDKNKSLEYLKKKTMSRAQDGILRYMLKMMDVCDIRGFIYGIIPETGKPTSGSSDNLRGWWKERVKFDRNGPAAIAKYEEESGISEINELNGESIAPCSLQELPDTTLGSLLSSLMQHCDPPQRRFPLEKGIFPPWWPTGKEPWWNEMGFSKDPGPPPYKKPHDLKKAWKICALTAVIKHMSPNIEKIKHIVRQSRSLQDKLTSKETAIWSAVMNHEESLAREMYPDLFPSFSSSVGGSSCFLLEPNDYDIEVQHDSDVEGDESKLETMLPQPQLQLQSQLLQLQLPSSSSSLWSSDDIDERKVDGQFVEKTGSFHQAFKCLNVDCKVHDLGNAFVGGGQQNQVDAQAQVQVQPHFNNSNVSSMNNLVMMPPSNENGAHKRKACELVENSITSLPSYHEGYNCNNPQYQCHNQGGSVNLSSLPSSNVSVMQPNEVANKRKCELARNVTTNNNELYSYFNPHCEDHGFQQNRNVVRNHQFTSTHSESSNNNHLQMVGVGSSKSHQFVNQQHVQAAPLEQHVQAAVPPVTNQINHHAGGGGGNEVVSDLMAIYKSGIQLKKNTTMNVVPTNNMIPNPGVNPNNLQPQIYNAGGVQQKRNNNTMSTTLPAGNMMIPASGFNQNIQQPQIYNTTSTVQQRKNSTMMNMIPTLGFNQNNNQLQMDKNFYGNNNHHQSVGVGNGYYNNSAEVGTNIVPPMHGNVSTTSFDHLRGFNSQSNVEAYNNNAFIDSPNVATPSNYYDYNWFYNKGN</sequence>
<dbReference type="FunFam" id="1.10.3180.10:FF:000001">
    <property type="entry name" value="Ethylene insensitive 3-like 1"/>
    <property type="match status" value="1"/>
</dbReference>
<dbReference type="GO" id="GO:0005634">
    <property type="term" value="C:nucleus"/>
    <property type="evidence" value="ECO:0007669"/>
    <property type="project" value="UniProtKB-SubCell"/>
</dbReference>
<reference evidence="7" key="1">
    <citation type="journal article" date="2013" name="Nat. Biotechnol.">
        <title>Draft genome sequence of chickpea (Cicer arietinum) provides a resource for trait improvement.</title>
        <authorList>
            <person name="Varshney R.K."/>
            <person name="Song C."/>
            <person name="Saxena R.K."/>
            <person name="Azam S."/>
            <person name="Yu S."/>
            <person name="Sharpe A.G."/>
            <person name="Cannon S."/>
            <person name="Baek J."/>
            <person name="Rosen B.D."/>
            <person name="Tar'an B."/>
            <person name="Millan T."/>
            <person name="Zhang X."/>
            <person name="Ramsay L.D."/>
            <person name="Iwata A."/>
            <person name="Wang Y."/>
            <person name="Nelson W."/>
            <person name="Farmer A.D."/>
            <person name="Gaur P.M."/>
            <person name="Soderlund C."/>
            <person name="Penmetsa R.V."/>
            <person name="Xu C."/>
            <person name="Bharti A.K."/>
            <person name="He W."/>
            <person name="Winter P."/>
            <person name="Zhao S."/>
            <person name="Hane J.K."/>
            <person name="Carrasquilla-Garcia N."/>
            <person name="Condie J.A."/>
            <person name="Upadhyaya H.D."/>
            <person name="Luo M.C."/>
            <person name="Thudi M."/>
            <person name="Gowda C.L."/>
            <person name="Singh N.P."/>
            <person name="Lichtenzveig J."/>
            <person name="Gali K.K."/>
            <person name="Rubio J."/>
            <person name="Nadarajan N."/>
            <person name="Dolezel J."/>
            <person name="Bansal K.C."/>
            <person name="Xu X."/>
            <person name="Edwards D."/>
            <person name="Zhang G."/>
            <person name="Kahl G."/>
            <person name="Gil J."/>
            <person name="Singh K.B."/>
            <person name="Datta S.K."/>
            <person name="Jackson S.A."/>
            <person name="Wang J."/>
            <person name="Cook D.R."/>
        </authorList>
    </citation>
    <scope>NUCLEOTIDE SEQUENCE [LARGE SCALE GENOMIC DNA]</scope>
    <source>
        <strain evidence="7">cv. CDC Frontier</strain>
    </source>
</reference>
<dbReference type="eggNOG" id="ENOG502QQSG">
    <property type="taxonomic scope" value="Eukaryota"/>
</dbReference>
<gene>
    <name evidence="8" type="primary">LOC101509307</name>
</gene>
<dbReference type="Pfam" id="PF04873">
    <property type="entry name" value="EIN3_DNA-bd"/>
    <property type="match status" value="1"/>
</dbReference>
<dbReference type="GeneID" id="101509307"/>
<evidence type="ECO:0000313" key="8">
    <source>
        <dbReference type="RefSeq" id="XP_012571061.1"/>
    </source>
</evidence>
<keyword evidence="3" id="KW-0936">Ethylene signaling pathway</keyword>
<dbReference type="Gene3D" id="1.10.3180.10">
    <property type="entry name" value="DNA-binding domain of EIN3-like"/>
    <property type="match status" value="2"/>
</dbReference>
<keyword evidence="7" id="KW-1185">Reference proteome</keyword>
<dbReference type="PaxDb" id="3827-XP_004499747.1"/>
<reference evidence="8" key="2">
    <citation type="submission" date="2025-08" db="UniProtKB">
        <authorList>
            <consortium name="RefSeq"/>
        </authorList>
    </citation>
    <scope>IDENTIFICATION</scope>
    <source>
        <tissue evidence="8">Etiolated seedlings</tissue>
    </source>
</reference>
<dbReference type="KEGG" id="cam:101509307"/>
<evidence type="ECO:0000259" key="6">
    <source>
        <dbReference type="Pfam" id="PF04873"/>
    </source>
</evidence>
<keyword evidence="4" id="KW-0539">Nucleus</keyword>
<accession>A0A1S3E7T8</accession>
<comment type="subcellular location">
    <subcellularLocation>
        <location evidence="1">Nucleus</location>
    </subcellularLocation>
</comment>
<evidence type="ECO:0000256" key="3">
    <source>
        <dbReference type="ARBA" id="ARBA00022745"/>
    </source>
</evidence>
<dbReference type="STRING" id="3827.A0A1S3E7T8"/>
<evidence type="ECO:0000256" key="5">
    <source>
        <dbReference type="SAM" id="MobiDB-lite"/>
    </source>
</evidence>
<evidence type="ECO:0000256" key="2">
    <source>
        <dbReference type="ARBA" id="ARBA00009416"/>
    </source>
</evidence>
<feature type="region of interest" description="Disordered" evidence="5">
    <location>
        <begin position="1"/>
        <end position="27"/>
    </location>
</feature>
<dbReference type="InterPro" id="IPR047091">
    <property type="entry name" value="EIN3-like_DNA-bd"/>
</dbReference>
<dbReference type="SUPFAM" id="SSF116768">
    <property type="entry name" value="DNA-binding domain of EIN3-like"/>
    <property type="match status" value="1"/>
</dbReference>
<protein>
    <recommendedName>
        <fullName evidence="6">Ethylene insensitive 3-like DNA-binding domain-containing protein</fullName>
    </recommendedName>
</protein>
<dbReference type="GO" id="GO:0009873">
    <property type="term" value="P:ethylene-activated signaling pathway"/>
    <property type="evidence" value="ECO:0007669"/>
    <property type="project" value="UniProtKB-KW"/>
</dbReference>
<dbReference type="Proteomes" id="UP000087171">
    <property type="component" value="Chromosome Ca5"/>
</dbReference>
<dbReference type="OrthoDB" id="1432407at2759"/>
<evidence type="ECO:0000256" key="1">
    <source>
        <dbReference type="ARBA" id="ARBA00004123"/>
    </source>
</evidence>
<dbReference type="AlphaFoldDB" id="A0A1S3E7T8"/>
<evidence type="ECO:0000256" key="4">
    <source>
        <dbReference type="ARBA" id="ARBA00023242"/>
    </source>
</evidence>
<dbReference type="GO" id="GO:0003677">
    <property type="term" value="F:DNA binding"/>
    <property type="evidence" value="ECO:0007669"/>
    <property type="project" value="TreeGrafter"/>
</dbReference>
<name>A0A1S3E7T8_CICAR</name>
<evidence type="ECO:0000313" key="7">
    <source>
        <dbReference type="Proteomes" id="UP000087171"/>
    </source>
</evidence>
<dbReference type="PANTHER" id="PTHR33305:SF11">
    <property type="entry name" value="PROTEIN ETHYLENE INSENSITIVE 3"/>
    <property type="match status" value="1"/>
</dbReference>
<organism evidence="7 8">
    <name type="scientific">Cicer arietinum</name>
    <name type="common">Chickpea</name>
    <name type="synonym">Garbanzo</name>
    <dbReference type="NCBI Taxonomy" id="3827"/>
    <lineage>
        <taxon>Eukaryota</taxon>
        <taxon>Viridiplantae</taxon>
        <taxon>Streptophyta</taxon>
        <taxon>Embryophyta</taxon>
        <taxon>Tracheophyta</taxon>
        <taxon>Spermatophyta</taxon>
        <taxon>Magnoliopsida</taxon>
        <taxon>eudicotyledons</taxon>
        <taxon>Gunneridae</taxon>
        <taxon>Pentapetalae</taxon>
        <taxon>rosids</taxon>
        <taxon>fabids</taxon>
        <taxon>Fabales</taxon>
        <taxon>Fabaceae</taxon>
        <taxon>Papilionoideae</taxon>
        <taxon>50 kb inversion clade</taxon>
        <taxon>NPAAA clade</taxon>
        <taxon>Hologalegina</taxon>
        <taxon>IRL clade</taxon>
        <taxon>Cicereae</taxon>
        <taxon>Cicer</taxon>
    </lineage>
</organism>
<feature type="domain" description="Ethylene insensitive 3-like DNA-binding" evidence="6">
    <location>
        <begin position="40"/>
        <end position="280"/>
    </location>
</feature>
<dbReference type="PANTHER" id="PTHR33305">
    <property type="entry name" value="ETHYLENE INSENSITIVE 3-LIKE 2 PROTEIN"/>
    <property type="match status" value="1"/>
</dbReference>
<dbReference type="RefSeq" id="XP_012571061.1">
    <property type="nucleotide sequence ID" value="XM_012715607.2"/>
</dbReference>
<comment type="similarity">
    <text evidence="2">Belongs to the EIN3 family.</text>
</comment>
<dbReference type="GO" id="GO:0003700">
    <property type="term" value="F:DNA-binding transcription factor activity"/>
    <property type="evidence" value="ECO:0007669"/>
    <property type="project" value="InterPro"/>
</dbReference>
<dbReference type="InterPro" id="IPR006957">
    <property type="entry name" value="EIN3"/>
</dbReference>
<dbReference type="InterPro" id="IPR023278">
    <property type="entry name" value="Ethylene_insens-like_DNA-bd"/>
</dbReference>